<dbReference type="PANTHER" id="PTHR16557:SF2">
    <property type="entry name" value="NUCLEIC ACID DIOXYGENASE ALKBH1"/>
    <property type="match status" value="1"/>
</dbReference>
<protein>
    <recommendedName>
        <fullName evidence="6">Fe2OG dioxygenase domain-containing protein</fullName>
    </recommendedName>
</protein>
<dbReference type="Pfam" id="PF13532">
    <property type="entry name" value="2OG-FeII_Oxy_2"/>
    <property type="match status" value="1"/>
</dbReference>
<keyword evidence="1 5" id="KW-0479">Metal-binding</keyword>
<feature type="domain" description="Fe2OG dioxygenase" evidence="6">
    <location>
        <begin position="200"/>
        <end position="315"/>
    </location>
</feature>
<dbReference type="SUPFAM" id="SSF51197">
    <property type="entry name" value="Clavaminate synthase-like"/>
    <property type="match status" value="1"/>
</dbReference>
<sequence>MMTLDPERMFYNTGNSKNTEKRSGMCMAGKNCDLENAPINSLHARFKYFKRKDIKPDFSKLNSPIFEERSFLSNVDSWMFNSTGSKILETKTGLKICKNLFSDELLRRLGEEALFEYTKTEVGRNNLINVGRTLTDKIEQWTSDAILKKHPLKELRWVTLGRHHNWLETIPGSADKASSIPVLLKELGECIGRVLGFSFRLDASIINFYPANNSSIGIHRDDIDYQIAPIMTISLGCSGLFQIGIGERDQEGFEVFLEHGDLCILDGADRSAFHAVPRIISFEEANTEKFKLSGNNELDSYLRQSRINISLRQCKS</sequence>
<dbReference type="Gene3D" id="2.60.120.590">
    <property type="entry name" value="Alpha-ketoglutarate-dependent dioxygenase AlkB-like"/>
    <property type="match status" value="1"/>
</dbReference>
<name>E4YTL4_OIKDI</name>
<feature type="binding site" evidence="5">
    <location>
        <position position="274"/>
    </location>
    <ligand>
        <name>Fe cation</name>
        <dbReference type="ChEBI" id="CHEBI:24875"/>
        <note>catalytic</note>
    </ligand>
</feature>
<evidence type="ECO:0000313" key="7">
    <source>
        <dbReference type="EMBL" id="CBY38803.1"/>
    </source>
</evidence>
<dbReference type="InterPro" id="IPR004574">
    <property type="entry name" value="Alkb"/>
</dbReference>
<accession>E4YTL4</accession>
<gene>
    <name evidence="7" type="ORF">GSOID_T00019329001</name>
</gene>
<evidence type="ECO:0000256" key="4">
    <source>
        <dbReference type="ARBA" id="ARBA00023004"/>
    </source>
</evidence>
<dbReference type="GO" id="GO:0005634">
    <property type="term" value="C:nucleus"/>
    <property type="evidence" value="ECO:0007669"/>
    <property type="project" value="TreeGrafter"/>
</dbReference>
<dbReference type="GO" id="GO:0005737">
    <property type="term" value="C:cytoplasm"/>
    <property type="evidence" value="ECO:0007669"/>
    <property type="project" value="TreeGrafter"/>
</dbReference>
<keyword evidence="4 5" id="KW-0408">Iron</keyword>
<dbReference type="GO" id="GO:0035516">
    <property type="term" value="F:broad specificity oxidative DNA demethylase activity"/>
    <property type="evidence" value="ECO:0007669"/>
    <property type="project" value="TreeGrafter"/>
</dbReference>
<feature type="binding site" evidence="5">
    <location>
        <position position="221"/>
    </location>
    <ligand>
        <name>Fe cation</name>
        <dbReference type="ChEBI" id="CHEBI:24875"/>
        <note>catalytic</note>
    </ligand>
</feature>
<proteinExistence type="predicted"/>
<dbReference type="AlphaFoldDB" id="E4YTL4"/>
<organism evidence="7">
    <name type="scientific">Oikopleura dioica</name>
    <name type="common">Tunicate</name>
    <dbReference type="NCBI Taxonomy" id="34765"/>
    <lineage>
        <taxon>Eukaryota</taxon>
        <taxon>Metazoa</taxon>
        <taxon>Chordata</taxon>
        <taxon>Tunicata</taxon>
        <taxon>Appendicularia</taxon>
        <taxon>Copelata</taxon>
        <taxon>Oikopleuridae</taxon>
        <taxon>Oikopleura</taxon>
    </lineage>
</organism>
<dbReference type="PANTHER" id="PTHR16557">
    <property type="entry name" value="ALKYLATED DNA REPAIR PROTEIN ALKB-RELATED"/>
    <property type="match status" value="1"/>
</dbReference>
<dbReference type="InterPro" id="IPR037151">
    <property type="entry name" value="AlkB-like_sf"/>
</dbReference>
<dbReference type="GO" id="GO:0008198">
    <property type="term" value="F:ferrous iron binding"/>
    <property type="evidence" value="ECO:0007669"/>
    <property type="project" value="TreeGrafter"/>
</dbReference>
<dbReference type="GO" id="GO:0035515">
    <property type="term" value="F:oxidative RNA demethylase activity"/>
    <property type="evidence" value="ECO:0007669"/>
    <property type="project" value="TreeGrafter"/>
</dbReference>
<dbReference type="GO" id="GO:0035513">
    <property type="term" value="P:oxidative RNA demethylation"/>
    <property type="evidence" value="ECO:0007669"/>
    <property type="project" value="TreeGrafter"/>
</dbReference>
<evidence type="ECO:0000256" key="2">
    <source>
        <dbReference type="ARBA" id="ARBA00022964"/>
    </source>
</evidence>
<evidence type="ECO:0000256" key="3">
    <source>
        <dbReference type="ARBA" id="ARBA00023002"/>
    </source>
</evidence>
<reference evidence="7" key="1">
    <citation type="journal article" date="2010" name="Science">
        <title>Plasticity of animal genome architecture unmasked by rapid evolution of a pelagic tunicate.</title>
        <authorList>
            <person name="Denoeud F."/>
            <person name="Henriet S."/>
            <person name="Mungpakdee S."/>
            <person name="Aury J.M."/>
            <person name="Da Silva C."/>
            <person name="Brinkmann H."/>
            <person name="Mikhaleva J."/>
            <person name="Olsen L.C."/>
            <person name="Jubin C."/>
            <person name="Canestro C."/>
            <person name="Bouquet J.M."/>
            <person name="Danks G."/>
            <person name="Poulain J."/>
            <person name="Campsteijn C."/>
            <person name="Adamski M."/>
            <person name="Cross I."/>
            <person name="Yadetie F."/>
            <person name="Muffato M."/>
            <person name="Louis A."/>
            <person name="Butcher S."/>
            <person name="Tsagkogeorga G."/>
            <person name="Konrad A."/>
            <person name="Singh S."/>
            <person name="Jensen M.F."/>
            <person name="Cong E.H."/>
            <person name="Eikeseth-Otteraa H."/>
            <person name="Noel B."/>
            <person name="Anthouard V."/>
            <person name="Porcel B.M."/>
            <person name="Kachouri-Lafond R."/>
            <person name="Nishino A."/>
            <person name="Ugolini M."/>
            <person name="Chourrout P."/>
            <person name="Nishida H."/>
            <person name="Aasland R."/>
            <person name="Huzurbazar S."/>
            <person name="Westhof E."/>
            <person name="Delsuc F."/>
            <person name="Lehrach H."/>
            <person name="Reinhardt R."/>
            <person name="Weissenbach J."/>
            <person name="Roy S.W."/>
            <person name="Artiguenave F."/>
            <person name="Postlethwait J.H."/>
            <person name="Manak J.R."/>
            <person name="Thompson E.M."/>
            <person name="Jaillon O."/>
            <person name="Du Pasquier L."/>
            <person name="Boudinot P."/>
            <person name="Liberles D.A."/>
            <person name="Volff J.N."/>
            <person name="Philippe H."/>
            <person name="Lenhard B."/>
            <person name="Roest Crollius H."/>
            <person name="Wincker P."/>
            <person name="Chourrout D."/>
        </authorList>
    </citation>
    <scope>NUCLEOTIDE SEQUENCE [LARGE SCALE GENOMIC DNA]</scope>
</reference>
<dbReference type="InterPro" id="IPR005123">
    <property type="entry name" value="Oxoglu/Fe-dep_dioxygenase_dom"/>
</dbReference>
<keyword evidence="2" id="KW-0223">Dioxygenase</keyword>
<keyword evidence="3" id="KW-0560">Oxidoreductase</keyword>
<evidence type="ECO:0000256" key="5">
    <source>
        <dbReference type="PIRSR" id="PIRSR604574-2"/>
    </source>
</evidence>
<dbReference type="PROSITE" id="PS51471">
    <property type="entry name" value="FE2OG_OXY"/>
    <property type="match status" value="1"/>
</dbReference>
<dbReference type="EMBL" id="FN655331">
    <property type="protein sequence ID" value="CBY38803.1"/>
    <property type="molecule type" value="Genomic_DNA"/>
</dbReference>
<dbReference type="InterPro" id="IPR027450">
    <property type="entry name" value="AlkB-like"/>
</dbReference>
<comment type="cofactor">
    <cofactor evidence="5">
        <name>Fe(2+)</name>
        <dbReference type="ChEBI" id="CHEBI:29033"/>
    </cofactor>
    <text evidence="5">Binds 1 Fe(2+) ion per subunit.</text>
</comment>
<evidence type="ECO:0000256" key="1">
    <source>
        <dbReference type="ARBA" id="ARBA00022723"/>
    </source>
</evidence>
<dbReference type="Proteomes" id="UP000011014">
    <property type="component" value="Unassembled WGS sequence"/>
</dbReference>
<evidence type="ECO:0000259" key="6">
    <source>
        <dbReference type="PROSITE" id="PS51471"/>
    </source>
</evidence>
<feature type="binding site" evidence="5">
    <location>
        <position position="219"/>
    </location>
    <ligand>
        <name>Fe cation</name>
        <dbReference type="ChEBI" id="CHEBI:24875"/>
        <note>catalytic</note>
    </ligand>
</feature>